<reference evidence="1 2" key="1">
    <citation type="submission" date="2019-06" db="EMBL/GenBank/DDBJ databases">
        <title>Flavibacter putida gen. nov., sp. nov., a novel marine bacterium of the family Flavobacteriaceae isolated from coastal seawater.</title>
        <authorList>
            <person name="Feng X."/>
        </authorList>
    </citation>
    <scope>NUCLEOTIDE SEQUENCE [LARGE SCALE GENOMIC DNA]</scope>
    <source>
        <strain evidence="1 2">PLHSN227</strain>
    </source>
</reference>
<evidence type="ECO:0000313" key="2">
    <source>
        <dbReference type="Proteomes" id="UP000317169"/>
    </source>
</evidence>
<evidence type="ECO:0000313" key="1">
    <source>
        <dbReference type="EMBL" id="TQD40676.1"/>
    </source>
</evidence>
<keyword evidence="2" id="KW-1185">Reference proteome</keyword>
<name>A0A507ZS97_9FLAO</name>
<dbReference type="AlphaFoldDB" id="A0A507ZS97"/>
<dbReference type="RefSeq" id="WP_141420407.1">
    <property type="nucleotide sequence ID" value="NZ_VIAR01000001.1"/>
</dbReference>
<gene>
    <name evidence="1" type="ORF">FKR84_01465</name>
</gene>
<keyword evidence="1" id="KW-0251">Elongation factor</keyword>
<proteinExistence type="predicted"/>
<organism evidence="1 2">
    <name type="scientific">Haloflavibacter putidus</name>
    <dbReference type="NCBI Taxonomy" id="2576776"/>
    <lineage>
        <taxon>Bacteria</taxon>
        <taxon>Pseudomonadati</taxon>
        <taxon>Bacteroidota</taxon>
        <taxon>Flavobacteriia</taxon>
        <taxon>Flavobacteriales</taxon>
        <taxon>Flavobacteriaceae</taxon>
        <taxon>Haloflavibacter</taxon>
    </lineage>
</organism>
<keyword evidence="1" id="KW-0648">Protein biosynthesis</keyword>
<sequence>MNYRSHLLTNCKKFTLSKTAFLQNEIEALEKSLQTETKSSAGDKYETSREMLTAEINKLGNQLEHYRKFQSLLQQIENRPPSQKIGLGSLVKTNQFNYFIAIPAGKIEIEGQTFYTIGLQSPIAQSLLGKTEKESFTFKGNSYKILEVL</sequence>
<accession>A0A507ZS97</accession>
<dbReference type="GO" id="GO:0003746">
    <property type="term" value="F:translation elongation factor activity"/>
    <property type="evidence" value="ECO:0007669"/>
    <property type="project" value="UniProtKB-KW"/>
</dbReference>
<dbReference type="OrthoDB" id="667380at2"/>
<comment type="caution">
    <text evidence="1">The sequence shown here is derived from an EMBL/GenBank/DDBJ whole genome shotgun (WGS) entry which is preliminary data.</text>
</comment>
<dbReference type="Proteomes" id="UP000317169">
    <property type="component" value="Unassembled WGS sequence"/>
</dbReference>
<dbReference type="EMBL" id="VIAR01000001">
    <property type="protein sequence ID" value="TQD40676.1"/>
    <property type="molecule type" value="Genomic_DNA"/>
</dbReference>
<protein>
    <submittedName>
        <fullName evidence="1">GreA/GreB family elongation factor</fullName>
    </submittedName>
</protein>